<dbReference type="GO" id="GO:0016853">
    <property type="term" value="F:isomerase activity"/>
    <property type="evidence" value="ECO:0007669"/>
    <property type="project" value="UniProtKB-KW"/>
</dbReference>
<evidence type="ECO:0000313" key="3">
    <source>
        <dbReference type="EMBL" id="SUU87799.1"/>
    </source>
</evidence>
<dbReference type="SUPFAM" id="SSF48208">
    <property type="entry name" value="Six-hairpin glycosidases"/>
    <property type="match status" value="1"/>
</dbReference>
<dbReference type="EMBL" id="UFSM01000001">
    <property type="protein sequence ID" value="SUU87799.1"/>
    <property type="molecule type" value="Genomic_DNA"/>
</dbReference>
<comment type="similarity">
    <text evidence="1">Belongs to the N-acylglucosamine 2-epimerase family.</text>
</comment>
<dbReference type="InterPro" id="IPR010819">
    <property type="entry name" value="AGE/CE"/>
</dbReference>
<dbReference type="AlphaFoldDB" id="A0A380WFJ4"/>
<gene>
    <name evidence="3" type="primary">yihS</name>
    <name evidence="3" type="ORF">NCTC10684_01001</name>
</gene>
<evidence type="ECO:0000313" key="4">
    <source>
        <dbReference type="Proteomes" id="UP000254701"/>
    </source>
</evidence>
<dbReference type="EC" id="5.-.-.-" evidence="3"/>
<dbReference type="InterPro" id="IPR012341">
    <property type="entry name" value="6hp_glycosidase-like_sf"/>
</dbReference>
<accession>A0A380WFJ4</accession>
<protein>
    <submittedName>
        <fullName evidence="3">Uncharacterized sugar isomerase yihS</fullName>
        <ecNumber evidence="3">5.-.-.-</ecNumber>
    </submittedName>
</protein>
<dbReference type="Pfam" id="PF07221">
    <property type="entry name" value="GlcNAc_2-epim"/>
    <property type="match status" value="1"/>
</dbReference>
<evidence type="ECO:0000256" key="2">
    <source>
        <dbReference type="ARBA" id="ARBA00023235"/>
    </source>
</evidence>
<sequence>MASLEISAGSAKWTTQASHRLWLLQQADALFSFFERQSLNPLGGFHDLDDRGQPLAPGAVPGRFAGRQIHVTTRMVHCFSIAHLMGRPGADVLVDHGMDFLWNGHRDTANGGYFWGVGYDGTTNDTKQAYGHAFVLLAASSAKVAGHPDADRLLTDISTILAERFWEEAHGAVAEEFTRDWQPLDGYRGQNSNMHLTEALMAAFEATGDSTYLGMAERIADLIIRRHSAAAGWRLPEHFTAEWKLDRDYSGDPMFRPYGTTPGHSLEWARLLLQLWELGGRKHAWLPDAARNLFGQATSDGWDAAKGGFYYTLEWDGSARIKDRYWWPCCEAIGAASVLNAIGADDDYEAWYRRIWSFCASRFIDRANGGWHAQLDNDLKPNAGPFYGKPDIYHALQACLIPLLPTSGSITRGLLQTGIRL</sequence>
<keyword evidence="2 3" id="KW-0413">Isomerase</keyword>
<dbReference type="Proteomes" id="UP000254701">
    <property type="component" value="Unassembled WGS sequence"/>
</dbReference>
<organism evidence="3 4">
    <name type="scientific">Aminobacter aminovorans</name>
    <name type="common">Chelatobacter heintzii</name>
    <dbReference type="NCBI Taxonomy" id="83263"/>
    <lineage>
        <taxon>Bacteria</taxon>
        <taxon>Pseudomonadati</taxon>
        <taxon>Pseudomonadota</taxon>
        <taxon>Alphaproteobacteria</taxon>
        <taxon>Hyphomicrobiales</taxon>
        <taxon>Phyllobacteriaceae</taxon>
        <taxon>Aminobacter</taxon>
    </lineage>
</organism>
<dbReference type="Gene3D" id="1.50.10.10">
    <property type="match status" value="1"/>
</dbReference>
<dbReference type="GO" id="GO:0005975">
    <property type="term" value="P:carbohydrate metabolic process"/>
    <property type="evidence" value="ECO:0007669"/>
    <property type="project" value="InterPro"/>
</dbReference>
<dbReference type="CDD" id="cd00249">
    <property type="entry name" value="AGE"/>
    <property type="match status" value="1"/>
</dbReference>
<dbReference type="PANTHER" id="PTHR15108">
    <property type="entry name" value="N-ACYLGLUCOSAMINE-2-EPIMERASE"/>
    <property type="match status" value="1"/>
</dbReference>
<dbReference type="InterPro" id="IPR034116">
    <property type="entry name" value="AGE_dom"/>
</dbReference>
<reference evidence="3 4" key="1">
    <citation type="submission" date="2018-06" db="EMBL/GenBank/DDBJ databases">
        <authorList>
            <consortium name="Pathogen Informatics"/>
            <person name="Doyle S."/>
        </authorList>
    </citation>
    <scope>NUCLEOTIDE SEQUENCE [LARGE SCALE GENOMIC DNA]</scope>
    <source>
        <strain evidence="3 4">NCTC10684</strain>
    </source>
</reference>
<dbReference type="OrthoDB" id="9806359at2"/>
<dbReference type="InterPro" id="IPR008928">
    <property type="entry name" value="6-hairpin_glycosidase_sf"/>
</dbReference>
<evidence type="ECO:0000256" key="1">
    <source>
        <dbReference type="ARBA" id="ARBA00008558"/>
    </source>
</evidence>
<name>A0A380WFJ4_AMIAI</name>
<dbReference type="RefSeq" id="WP_115730253.1">
    <property type="nucleotide sequence ID" value="NZ_BAAAVY010000010.1"/>
</dbReference>
<proteinExistence type="inferred from homology"/>